<organism evidence="1">
    <name type="scientific">Arundo donax</name>
    <name type="common">Giant reed</name>
    <name type="synonym">Donax arundinaceus</name>
    <dbReference type="NCBI Taxonomy" id="35708"/>
    <lineage>
        <taxon>Eukaryota</taxon>
        <taxon>Viridiplantae</taxon>
        <taxon>Streptophyta</taxon>
        <taxon>Embryophyta</taxon>
        <taxon>Tracheophyta</taxon>
        <taxon>Spermatophyta</taxon>
        <taxon>Magnoliopsida</taxon>
        <taxon>Liliopsida</taxon>
        <taxon>Poales</taxon>
        <taxon>Poaceae</taxon>
        <taxon>PACMAD clade</taxon>
        <taxon>Arundinoideae</taxon>
        <taxon>Arundineae</taxon>
        <taxon>Arundo</taxon>
    </lineage>
</organism>
<proteinExistence type="predicted"/>
<protein>
    <submittedName>
        <fullName evidence="1">Uncharacterized protein</fullName>
    </submittedName>
</protein>
<dbReference type="EMBL" id="GBRH01189254">
    <property type="protein sequence ID" value="JAE08642.1"/>
    <property type="molecule type" value="Transcribed_RNA"/>
</dbReference>
<reference evidence="1" key="1">
    <citation type="submission" date="2014-09" db="EMBL/GenBank/DDBJ databases">
        <authorList>
            <person name="Magalhaes I.L.F."/>
            <person name="Oliveira U."/>
            <person name="Santos F.R."/>
            <person name="Vidigal T.H.D.A."/>
            <person name="Brescovit A.D."/>
            <person name="Santos A.J."/>
        </authorList>
    </citation>
    <scope>NUCLEOTIDE SEQUENCE</scope>
    <source>
        <tissue evidence="1">Shoot tissue taken approximately 20 cm above the soil surface</tissue>
    </source>
</reference>
<accession>A0A0A9F8K8</accession>
<dbReference type="AlphaFoldDB" id="A0A0A9F8K8"/>
<name>A0A0A9F8K8_ARUDO</name>
<evidence type="ECO:0000313" key="1">
    <source>
        <dbReference type="EMBL" id="JAE08642.1"/>
    </source>
</evidence>
<sequence length="45" mass="5134">MICTSCARFIESTGIRSMRWDGGFGFPEDTRRTTEITLFQVCLVT</sequence>
<reference evidence="1" key="2">
    <citation type="journal article" date="2015" name="Data Brief">
        <title>Shoot transcriptome of the giant reed, Arundo donax.</title>
        <authorList>
            <person name="Barrero R.A."/>
            <person name="Guerrero F.D."/>
            <person name="Moolhuijzen P."/>
            <person name="Goolsby J.A."/>
            <person name="Tidwell J."/>
            <person name="Bellgard S.E."/>
            <person name="Bellgard M.I."/>
        </authorList>
    </citation>
    <scope>NUCLEOTIDE SEQUENCE</scope>
    <source>
        <tissue evidence="1">Shoot tissue taken approximately 20 cm above the soil surface</tissue>
    </source>
</reference>